<reference evidence="2 3" key="1">
    <citation type="submission" date="2017-08" db="EMBL/GenBank/DDBJ databases">
        <title>Acidophilic green algal genome provides insights into adaptation to an acidic environment.</title>
        <authorList>
            <person name="Hirooka S."/>
            <person name="Hirose Y."/>
            <person name="Kanesaki Y."/>
            <person name="Higuchi S."/>
            <person name="Fujiwara T."/>
            <person name="Onuma R."/>
            <person name="Era A."/>
            <person name="Ohbayashi R."/>
            <person name="Uzuka A."/>
            <person name="Nozaki H."/>
            <person name="Yoshikawa H."/>
            <person name="Miyagishima S.Y."/>
        </authorList>
    </citation>
    <scope>NUCLEOTIDE SEQUENCE [LARGE SCALE GENOMIC DNA]</scope>
    <source>
        <strain evidence="2 3">NIES-2499</strain>
    </source>
</reference>
<dbReference type="Proteomes" id="UP000232323">
    <property type="component" value="Unassembled WGS sequence"/>
</dbReference>
<proteinExistence type="predicted"/>
<keyword evidence="3" id="KW-1185">Reference proteome</keyword>
<dbReference type="GO" id="GO:0017108">
    <property type="term" value="F:5'-flap endonuclease activity"/>
    <property type="evidence" value="ECO:0007669"/>
    <property type="project" value="TreeGrafter"/>
</dbReference>
<name>A0A250XQL4_9CHLO</name>
<feature type="region of interest" description="Disordered" evidence="1">
    <location>
        <begin position="571"/>
        <end position="606"/>
    </location>
</feature>
<protein>
    <recommendedName>
        <fullName evidence="4">Structure-specific endonuclease subunit SLX1 homolog</fullName>
    </recommendedName>
</protein>
<sequence>MQGAWRTKKWRPWEMTLVVFGFPTQVQALQFEWAWQHPLKSKAVRGAAADIGRTQMQTLKGKIRLMLAMLNVPPWKYFPLTLQYLSSTYAQLAVGFQKPPPHVKTIIAPLEDLPECVDEDCDEDNKAVSASLNEHDDEGCSIASSDDTEPSCCLNDADREEESSGLNLQQKGGASENAETTLSSCRCNLCEERIERDALQCQCGSHFHVQCLAERWLPADPCPASSGDPNKSTCCEGSIPSEGSCPHCGHLNTWFSLLQTINNAGWGGRGRRGRRVVKVVQPEQSGEKRHGRIKARKGKKSELCLIEEEGHTVGLHACVKRGKKPGGSKPSTSSSCPVLHPNDETALPLIDSSCSLDPVAEDPKAITISDYEVDEPLKDNLKERLAAALQHAPQTTDGSSALEADQYDYDVTLLVKRGSQNPQHETWLQVYERTPAPDLTLTASPLPLAERLKQRLSMKSLCCGAGEIDKGARAVVDSGVGAVDSRQGAGTPMHIERAAASDDDVCDLVTSSSSDSEHCPTGSHHTSEHCLTESQLDKGAVKHCGGSSQQALSAAGVTLHLVALAISSSAENSPASGLGSSDKGTKLTQLEAPTSPGYREYSCSSGKKSYHCDFPTAAKKLMNFIDSIDSVAGVQKSGEIEGSPSRVNTNVTSREHCILRNTSLQEGVKKRGRTTTASSVVAASFEARGSGEERAVALGTNTLSCSNNHPVQTPSSYSLPAAGPDVLPIEIMDTVTPLPLRRRCEEGEGCTLGSRAVEYLYPCLEHEVIELLHED</sequence>
<dbReference type="InterPro" id="IPR050381">
    <property type="entry name" value="SLX1_endonuclease"/>
</dbReference>
<gene>
    <name evidence="2" type="ORF">CEUSTIGMA_g12774.t1</name>
</gene>
<accession>A0A250XQL4</accession>
<evidence type="ECO:0000313" key="2">
    <source>
        <dbReference type="EMBL" id="GAX85357.1"/>
    </source>
</evidence>
<dbReference type="PANTHER" id="PTHR20208">
    <property type="entry name" value="STRUCTURE-SPECIFIC ENDONUCLEASE SUBUNIT SLX1"/>
    <property type="match status" value="1"/>
</dbReference>
<dbReference type="AlphaFoldDB" id="A0A250XQL4"/>
<evidence type="ECO:0000313" key="3">
    <source>
        <dbReference type="Proteomes" id="UP000232323"/>
    </source>
</evidence>
<dbReference type="GO" id="GO:0033557">
    <property type="term" value="C:Slx1-Slx4 complex"/>
    <property type="evidence" value="ECO:0007669"/>
    <property type="project" value="TreeGrafter"/>
</dbReference>
<dbReference type="GO" id="GO:0008821">
    <property type="term" value="F:crossover junction DNA endonuclease activity"/>
    <property type="evidence" value="ECO:0007669"/>
    <property type="project" value="TreeGrafter"/>
</dbReference>
<dbReference type="Gene3D" id="3.40.1440.10">
    <property type="entry name" value="GIY-YIG endonuclease"/>
    <property type="match status" value="1"/>
</dbReference>
<evidence type="ECO:0008006" key="4">
    <source>
        <dbReference type="Google" id="ProtNLM"/>
    </source>
</evidence>
<dbReference type="Gene3D" id="3.30.40.10">
    <property type="entry name" value="Zinc/RING finger domain, C3HC4 (zinc finger)"/>
    <property type="match status" value="1"/>
</dbReference>
<evidence type="ECO:0000256" key="1">
    <source>
        <dbReference type="SAM" id="MobiDB-lite"/>
    </source>
</evidence>
<dbReference type="EMBL" id="BEGY01000164">
    <property type="protein sequence ID" value="GAX85357.1"/>
    <property type="molecule type" value="Genomic_DNA"/>
</dbReference>
<dbReference type="PANTHER" id="PTHR20208:SF10">
    <property type="entry name" value="STRUCTURE-SPECIFIC ENDONUCLEASE SUBUNIT SLX1"/>
    <property type="match status" value="1"/>
</dbReference>
<dbReference type="OrthoDB" id="24645at2759"/>
<dbReference type="GO" id="GO:0000724">
    <property type="term" value="P:double-strand break repair via homologous recombination"/>
    <property type="evidence" value="ECO:0007669"/>
    <property type="project" value="TreeGrafter"/>
</dbReference>
<dbReference type="InterPro" id="IPR013083">
    <property type="entry name" value="Znf_RING/FYVE/PHD"/>
</dbReference>
<comment type="caution">
    <text evidence="2">The sequence shown here is derived from an EMBL/GenBank/DDBJ whole genome shotgun (WGS) entry which is preliminary data.</text>
</comment>
<dbReference type="STRING" id="1157962.A0A250XQL4"/>
<dbReference type="InterPro" id="IPR035901">
    <property type="entry name" value="GIY-YIG_endonuc_sf"/>
</dbReference>
<organism evidence="2 3">
    <name type="scientific">Chlamydomonas eustigma</name>
    <dbReference type="NCBI Taxonomy" id="1157962"/>
    <lineage>
        <taxon>Eukaryota</taxon>
        <taxon>Viridiplantae</taxon>
        <taxon>Chlorophyta</taxon>
        <taxon>core chlorophytes</taxon>
        <taxon>Chlorophyceae</taxon>
        <taxon>CS clade</taxon>
        <taxon>Chlamydomonadales</taxon>
        <taxon>Chlamydomonadaceae</taxon>
        <taxon>Chlamydomonas</taxon>
    </lineage>
</organism>